<dbReference type="PANTHER" id="PTHR48094">
    <property type="entry name" value="PROTEIN/NUCLEIC ACID DEGLYCASE DJ-1-RELATED"/>
    <property type="match status" value="1"/>
</dbReference>
<feature type="domain" description="DJ-1/PfpI" evidence="1">
    <location>
        <begin position="3"/>
        <end position="167"/>
    </location>
</feature>
<protein>
    <submittedName>
        <fullName evidence="2">4-methyl-5(B-hydroxyethyl)-thiazole monophosphate biosynthesis</fullName>
    </submittedName>
</protein>
<evidence type="ECO:0000313" key="3">
    <source>
        <dbReference type="Proteomes" id="UP001241537"/>
    </source>
</evidence>
<name>A0AAE3V8Y6_9FIRM</name>
<dbReference type="RefSeq" id="WP_307251961.1">
    <property type="nucleotide sequence ID" value="NZ_JAUSTO010000001.1"/>
</dbReference>
<evidence type="ECO:0000259" key="1">
    <source>
        <dbReference type="Pfam" id="PF01965"/>
    </source>
</evidence>
<proteinExistence type="predicted"/>
<accession>A0AAE3V8Y6</accession>
<sequence length="188" mass="19953">MAKVSVLLATGLEEVECLTVVDILRRGGVHVELISTSGERVVTGAHHIAIVTDRLIEETDFSDSDMIFLPGGVPGVPNLAKHPKVARALQQQELSGKRLAAICAAPSILGKMGFFAHARFTSYPGWQEGIDGVDGARWTGAAVETSGNITTGRGLGVALDFGLELLRLLTDDATAERVKEAVQHPDCI</sequence>
<dbReference type="Pfam" id="PF01965">
    <property type="entry name" value="DJ-1_PfpI"/>
    <property type="match status" value="1"/>
</dbReference>
<dbReference type="InterPro" id="IPR029062">
    <property type="entry name" value="Class_I_gatase-like"/>
</dbReference>
<dbReference type="GO" id="GO:0005737">
    <property type="term" value="C:cytoplasm"/>
    <property type="evidence" value="ECO:0007669"/>
    <property type="project" value="TreeGrafter"/>
</dbReference>
<dbReference type="EMBL" id="JAUSTO010000001">
    <property type="protein sequence ID" value="MDQ0151460.1"/>
    <property type="molecule type" value="Genomic_DNA"/>
</dbReference>
<reference evidence="2" key="1">
    <citation type="submission" date="2023-07" db="EMBL/GenBank/DDBJ databases">
        <title>Genomic Encyclopedia of Type Strains, Phase IV (KMG-IV): sequencing the most valuable type-strain genomes for metagenomic binning, comparative biology and taxonomic classification.</title>
        <authorList>
            <person name="Goeker M."/>
        </authorList>
    </citation>
    <scope>NUCLEOTIDE SEQUENCE</scope>
    <source>
        <strain evidence="2">DSM 19659</strain>
    </source>
</reference>
<organism evidence="2 3">
    <name type="scientific">Moryella indoligenes</name>
    <dbReference type="NCBI Taxonomy" id="371674"/>
    <lineage>
        <taxon>Bacteria</taxon>
        <taxon>Bacillati</taxon>
        <taxon>Bacillota</taxon>
        <taxon>Clostridia</taxon>
        <taxon>Lachnospirales</taxon>
        <taxon>Lachnospiraceae</taxon>
        <taxon>Moryella</taxon>
    </lineage>
</organism>
<dbReference type="CDD" id="cd03135">
    <property type="entry name" value="GATase1_DJ-1"/>
    <property type="match status" value="1"/>
</dbReference>
<dbReference type="NCBIfam" id="TIGR01383">
    <property type="entry name" value="not_thiJ"/>
    <property type="match status" value="1"/>
</dbReference>
<evidence type="ECO:0000313" key="2">
    <source>
        <dbReference type="EMBL" id="MDQ0151460.1"/>
    </source>
</evidence>
<dbReference type="InterPro" id="IPR006287">
    <property type="entry name" value="DJ-1"/>
</dbReference>
<dbReference type="AlphaFoldDB" id="A0AAE3V8Y6"/>
<dbReference type="InterPro" id="IPR050325">
    <property type="entry name" value="Prot/Nucl_acid_deglycase"/>
</dbReference>
<dbReference type="PANTHER" id="PTHR48094:SF12">
    <property type="entry name" value="PARKINSON DISEASE PROTEIN 7 HOMOLOG"/>
    <property type="match status" value="1"/>
</dbReference>
<dbReference type="SUPFAM" id="SSF52317">
    <property type="entry name" value="Class I glutamine amidotransferase-like"/>
    <property type="match status" value="1"/>
</dbReference>
<dbReference type="Proteomes" id="UP001241537">
    <property type="component" value="Unassembled WGS sequence"/>
</dbReference>
<keyword evidence="3" id="KW-1185">Reference proteome</keyword>
<comment type="caution">
    <text evidence="2">The sequence shown here is derived from an EMBL/GenBank/DDBJ whole genome shotgun (WGS) entry which is preliminary data.</text>
</comment>
<dbReference type="Gene3D" id="3.40.50.880">
    <property type="match status" value="1"/>
</dbReference>
<dbReference type="InterPro" id="IPR002818">
    <property type="entry name" value="DJ-1/PfpI"/>
</dbReference>
<gene>
    <name evidence="2" type="ORF">J2S20_000134</name>
</gene>